<accession>A0A8J8AWR3</accession>
<protein>
    <submittedName>
        <fullName evidence="3">SRPBCC family protein</fullName>
    </submittedName>
</protein>
<dbReference type="EMBL" id="JAGQFT010000006">
    <property type="protein sequence ID" value="MBR0561275.1"/>
    <property type="molecule type" value="Genomic_DNA"/>
</dbReference>
<dbReference type="InterPro" id="IPR023393">
    <property type="entry name" value="START-like_dom_sf"/>
</dbReference>
<dbReference type="EMBL" id="JAGQFT020000002">
    <property type="protein sequence ID" value="MBS7456421.1"/>
    <property type="molecule type" value="Genomic_DNA"/>
</dbReference>
<evidence type="ECO:0000256" key="1">
    <source>
        <dbReference type="SAM" id="MobiDB-lite"/>
    </source>
</evidence>
<dbReference type="InterPro" id="IPR019587">
    <property type="entry name" value="Polyketide_cyclase/dehydratase"/>
</dbReference>
<evidence type="ECO:0000313" key="5">
    <source>
        <dbReference type="Proteomes" id="UP000675747"/>
    </source>
</evidence>
<dbReference type="InterPro" id="IPR011256">
    <property type="entry name" value="Reg_factor_effector_dom_sf"/>
</dbReference>
<proteinExistence type="predicted"/>
<comment type="caution">
    <text evidence="3">The sequence shown here is derived from an EMBL/GenBank/DDBJ whole genome shotgun (WGS) entry which is preliminary data.</text>
</comment>
<dbReference type="SUPFAM" id="SSF55961">
    <property type="entry name" value="Bet v1-like"/>
    <property type="match status" value="1"/>
</dbReference>
<evidence type="ECO:0000256" key="2">
    <source>
        <dbReference type="SAM" id="Phobius"/>
    </source>
</evidence>
<dbReference type="Pfam" id="PF10604">
    <property type="entry name" value="Polyketide_cyc2"/>
    <property type="match status" value="1"/>
</dbReference>
<feature type="region of interest" description="Disordered" evidence="1">
    <location>
        <begin position="268"/>
        <end position="307"/>
    </location>
</feature>
<reference evidence="3" key="2">
    <citation type="submission" date="2021-04" db="EMBL/GenBank/DDBJ databases">
        <authorList>
            <person name="Karlyshev A.V."/>
        </authorList>
    </citation>
    <scope>NUCLEOTIDE SEQUENCE</scope>
    <source>
        <strain evidence="3">LMG 29479</strain>
    </source>
</reference>
<reference evidence="4 5" key="1">
    <citation type="journal article" date="2021" name="Microbiol. Resour. Announc.">
        <title>Draft Genome Sequence of Coralloluteibacterium stylophorae LMG 29479T.</title>
        <authorList>
            <person name="Karlyshev A.V."/>
            <person name="Kudryashova E.B."/>
            <person name="Ariskina E.V."/>
            <person name="Conroy A.P."/>
            <person name="Abidueva E.Y."/>
        </authorList>
    </citation>
    <scope>NUCLEOTIDE SEQUENCE [LARGE SCALE GENOMIC DNA]</scope>
    <source>
        <strain evidence="4 5">LMG 29479</strain>
    </source>
</reference>
<dbReference type="Gene3D" id="3.30.530.20">
    <property type="match status" value="1"/>
</dbReference>
<sequence length="435" mass="48109">MTRVLEFIVAAVLVAVLFVIVGLVLPSERTVSHTVETNRPITVVYDVVNSFKRFKDWSPLTQKDPRITYTASGAEVGEGASLAYNSRNRDVNQGSWKIVSSTPQEQVVYDVENDARGQDKTMTFDLRKTGRNGRNVEIKQTYHVDYGFDLFGRYAGMYVDRTVGGDLKRGLENLSTMLTTIPRFDYSVLPRPVQVVDVAQRNALVVPTNAPRNNDGMILAVENNLGWIERVMESNDLVADGPLRLVTTEYGAENYAFDLVQPVRRLADGEEAPEQATASRDEDEGEDGEENGDGQATAMTGDEEQPLVTLPANYAAAERREPLPELESLDIELAGPVLLRRTYEGRAAMTVYVGHPAGLPAIRDQIRAWLLVHGEETQGRPFDEYLLGAAKSFAPDSEFAVYWPIKTPGQPDWVEPEPIGGEQAADADGEDAEEE</sequence>
<feature type="region of interest" description="Disordered" evidence="1">
    <location>
        <begin position="409"/>
        <end position="435"/>
    </location>
</feature>
<dbReference type="AlphaFoldDB" id="A0A8J8AWR3"/>
<feature type="compositionally biased region" description="Acidic residues" evidence="1">
    <location>
        <begin position="425"/>
        <end position="435"/>
    </location>
</feature>
<dbReference type="Gene3D" id="3.20.80.10">
    <property type="entry name" value="Regulatory factor, effector binding domain"/>
    <property type="match status" value="1"/>
</dbReference>
<keyword evidence="2" id="KW-0472">Membrane</keyword>
<organism evidence="3">
    <name type="scientific">Coralloluteibacterium stylophorae</name>
    <dbReference type="NCBI Taxonomy" id="1776034"/>
    <lineage>
        <taxon>Bacteria</taxon>
        <taxon>Pseudomonadati</taxon>
        <taxon>Pseudomonadota</taxon>
        <taxon>Gammaproteobacteria</taxon>
        <taxon>Lysobacterales</taxon>
        <taxon>Lysobacteraceae</taxon>
        <taxon>Coralloluteibacterium</taxon>
    </lineage>
</organism>
<feature type="compositionally biased region" description="Acidic residues" evidence="1">
    <location>
        <begin position="281"/>
        <end position="292"/>
    </location>
</feature>
<gene>
    <name evidence="4" type="ORF">KB893_004625</name>
    <name evidence="3" type="ORF">KB893_01885</name>
</gene>
<dbReference type="Proteomes" id="UP000675747">
    <property type="component" value="Unassembled WGS sequence"/>
</dbReference>
<keyword evidence="2" id="KW-0812">Transmembrane</keyword>
<dbReference type="RefSeq" id="WP_211925242.1">
    <property type="nucleotide sequence ID" value="NZ_JAGQFT020000002.1"/>
</dbReference>
<name>A0A8J8AWR3_9GAMM</name>
<keyword evidence="2" id="KW-1133">Transmembrane helix</keyword>
<evidence type="ECO:0000313" key="4">
    <source>
        <dbReference type="EMBL" id="MBS7456421.1"/>
    </source>
</evidence>
<evidence type="ECO:0000313" key="3">
    <source>
        <dbReference type="EMBL" id="MBR0561275.1"/>
    </source>
</evidence>
<feature type="transmembrane region" description="Helical" evidence="2">
    <location>
        <begin position="7"/>
        <end position="25"/>
    </location>
</feature>
<keyword evidence="5" id="KW-1185">Reference proteome</keyword>